<dbReference type="Gene3D" id="1.20.1070.10">
    <property type="entry name" value="Rhodopsin 7-helix transmembrane proteins"/>
    <property type="match status" value="1"/>
</dbReference>
<gene>
    <name evidence="7 9" type="ORF">CBG08295</name>
    <name evidence="7" type="ORF">CBG_08295</name>
</gene>
<feature type="transmembrane region" description="Helical" evidence="5">
    <location>
        <begin position="258"/>
        <end position="278"/>
    </location>
</feature>
<dbReference type="EMBL" id="HE601100">
    <property type="protein sequence ID" value="CAP28147.2"/>
    <property type="molecule type" value="Genomic_DNA"/>
</dbReference>
<protein>
    <submittedName>
        <fullName evidence="7">Protein CBG08295</fullName>
    </submittedName>
</protein>
<evidence type="ECO:0000256" key="5">
    <source>
        <dbReference type="SAM" id="Phobius"/>
    </source>
</evidence>
<dbReference type="CTD" id="8576501"/>
<feature type="transmembrane region" description="Helical" evidence="5">
    <location>
        <begin position="29"/>
        <end position="53"/>
    </location>
</feature>
<dbReference type="Proteomes" id="UP000008549">
    <property type="component" value="Unassembled WGS sequence"/>
</dbReference>
<reference evidence="7 8" key="1">
    <citation type="journal article" date="2003" name="PLoS Biol.">
        <title>The genome sequence of Caenorhabditis briggsae: a platform for comparative genomics.</title>
        <authorList>
            <person name="Stein L.D."/>
            <person name="Bao Z."/>
            <person name="Blasiar D."/>
            <person name="Blumenthal T."/>
            <person name="Brent M.R."/>
            <person name="Chen N."/>
            <person name="Chinwalla A."/>
            <person name="Clarke L."/>
            <person name="Clee C."/>
            <person name="Coghlan A."/>
            <person name="Coulson A."/>
            <person name="D'Eustachio P."/>
            <person name="Fitch D.H."/>
            <person name="Fulton L.A."/>
            <person name="Fulton R.E."/>
            <person name="Griffiths-Jones S."/>
            <person name="Harris T.W."/>
            <person name="Hillier L.W."/>
            <person name="Kamath R."/>
            <person name="Kuwabara P.E."/>
            <person name="Mardis E.R."/>
            <person name="Marra M.A."/>
            <person name="Miner T.L."/>
            <person name="Minx P."/>
            <person name="Mullikin J.C."/>
            <person name="Plumb R.W."/>
            <person name="Rogers J."/>
            <person name="Schein J.E."/>
            <person name="Sohrmann M."/>
            <person name="Spieth J."/>
            <person name="Stajich J.E."/>
            <person name="Wei C."/>
            <person name="Willey D."/>
            <person name="Wilson R.K."/>
            <person name="Durbin R."/>
            <person name="Waterston R.H."/>
        </authorList>
    </citation>
    <scope>NUCLEOTIDE SEQUENCE [LARGE SCALE GENOMIC DNA]</scope>
    <source>
        <strain evidence="7 8">AF16</strain>
    </source>
</reference>
<evidence type="ECO:0000256" key="4">
    <source>
        <dbReference type="ARBA" id="ARBA00023136"/>
    </source>
</evidence>
<feature type="transmembrane region" description="Helical" evidence="5">
    <location>
        <begin position="199"/>
        <end position="223"/>
    </location>
</feature>
<feature type="transmembrane region" description="Helical" evidence="5">
    <location>
        <begin position="65"/>
        <end position="86"/>
    </location>
</feature>
<keyword evidence="2 5" id="KW-0812">Transmembrane</keyword>
<keyword evidence="3 5" id="KW-1133">Transmembrane helix</keyword>
<organism evidence="7 8">
    <name type="scientific">Caenorhabditis briggsae</name>
    <dbReference type="NCBI Taxonomy" id="6238"/>
    <lineage>
        <taxon>Eukaryota</taxon>
        <taxon>Metazoa</taxon>
        <taxon>Ecdysozoa</taxon>
        <taxon>Nematoda</taxon>
        <taxon>Chromadorea</taxon>
        <taxon>Rhabditida</taxon>
        <taxon>Rhabditina</taxon>
        <taxon>Rhabditomorpha</taxon>
        <taxon>Rhabditoidea</taxon>
        <taxon>Rhabditidae</taxon>
        <taxon>Peloderinae</taxon>
        <taxon>Caenorhabditis</taxon>
    </lineage>
</organism>
<feature type="transmembrane region" description="Helical" evidence="5">
    <location>
        <begin position="111"/>
        <end position="131"/>
    </location>
</feature>
<evidence type="ECO:0000313" key="9">
    <source>
        <dbReference type="WormBase" id="CBG08295"/>
    </source>
</evidence>
<dbReference type="GO" id="GO:0016020">
    <property type="term" value="C:membrane"/>
    <property type="evidence" value="ECO:0007669"/>
    <property type="project" value="UniProtKB-SubCell"/>
</dbReference>
<evidence type="ECO:0000256" key="2">
    <source>
        <dbReference type="ARBA" id="ARBA00022692"/>
    </source>
</evidence>
<proteinExistence type="predicted"/>
<dbReference type="STRING" id="6238.A8X686"/>
<dbReference type="GeneID" id="8576501"/>
<feature type="domain" description="G-protein coupled receptors family 1 profile" evidence="6">
    <location>
        <begin position="46"/>
        <end position="317"/>
    </location>
</feature>
<evidence type="ECO:0000256" key="3">
    <source>
        <dbReference type="ARBA" id="ARBA00022989"/>
    </source>
</evidence>
<dbReference type="InParanoid" id="A8X686"/>
<comment type="subcellular location">
    <subcellularLocation>
        <location evidence="1">Membrane</location>
    </subcellularLocation>
</comment>
<dbReference type="PROSITE" id="PS50262">
    <property type="entry name" value="G_PROTEIN_RECEP_F1_2"/>
    <property type="match status" value="1"/>
</dbReference>
<name>A8X686_CAEBR</name>
<keyword evidence="8" id="KW-1185">Reference proteome</keyword>
<dbReference type="AlphaFoldDB" id="A8X686"/>
<evidence type="ECO:0000256" key="1">
    <source>
        <dbReference type="ARBA" id="ARBA00004370"/>
    </source>
</evidence>
<keyword evidence="4 5" id="KW-0472">Membrane</keyword>
<dbReference type="eggNOG" id="ENOG502SN1Q">
    <property type="taxonomic scope" value="Eukaryota"/>
</dbReference>
<dbReference type="PANTHER" id="PTHR46709">
    <property type="entry name" value="PROTEIN CBG23488-RELATED"/>
    <property type="match status" value="1"/>
</dbReference>
<evidence type="ECO:0000313" key="7">
    <source>
        <dbReference type="EMBL" id="CAP28147.2"/>
    </source>
</evidence>
<sequence length="418" mass="48589">MVPFQNTMEMEEPISCLTSPEQRLLEERFYINGVFGTVIAIFGVIANGFLATLFLTRSIYRNSPFFFLGFVALFDTLVDATFLLLLPLEVSSVYYEESVAYQIWLKYVRHVYLFAQIVKISSVFSLIMASIERYCMTKHWTFVGFEMRTRWMVLFFLVCAAVFIKYMSEEAVVVTRENCFGFRRWAVKIQRGELGHMGWLHSLAIFLPFFTLIFLNGGIVRMLRKQNVQQLRSLIAELTLGHDLSKIRRKNLRSATRTLIVIISAYLISNLLSLILIITDYFNPDYLHVHHPDLNRLATDSAALLTVVGNAIRCPAHICSNSEIRTQFRIMLCGEREKKCLNFSFICKNLKKKHSENQEKLFFQEVKQLTERRRTQEKLDNPWMALMWVSANNQSSDDDRAAFMPRAFMKRHSAIAIV</sequence>
<evidence type="ECO:0000313" key="8">
    <source>
        <dbReference type="Proteomes" id="UP000008549"/>
    </source>
</evidence>
<feature type="transmembrane region" description="Helical" evidence="5">
    <location>
        <begin position="151"/>
        <end position="168"/>
    </location>
</feature>
<evidence type="ECO:0000259" key="6">
    <source>
        <dbReference type="PROSITE" id="PS50262"/>
    </source>
</evidence>
<dbReference type="SUPFAM" id="SSF81321">
    <property type="entry name" value="Family A G protein-coupled receptor-like"/>
    <property type="match status" value="1"/>
</dbReference>
<dbReference type="PANTHER" id="PTHR46709:SF12">
    <property type="entry name" value="G-PROTEIN COUPLED RECEPTORS FAMILY 1 PROFILE DOMAIN-CONTAINING PROTEIN"/>
    <property type="match status" value="1"/>
</dbReference>
<dbReference type="WormBase" id="CBG08295">
    <property type="protein sequence ID" value="CBP02031"/>
    <property type="gene ID" value="WBGene00030114"/>
</dbReference>
<reference evidence="7 8" key="2">
    <citation type="journal article" date="2011" name="PLoS Genet.">
        <title>Caenorhabditis briggsae recombinant inbred line genotypes reveal inter-strain incompatibility and the evolution of recombination.</title>
        <authorList>
            <person name="Ross J.A."/>
            <person name="Koboldt D.C."/>
            <person name="Staisch J.E."/>
            <person name="Chamberlin H.M."/>
            <person name="Gupta B.P."/>
            <person name="Miller R.D."/>
            <person name="Baird S.E."/>
            <person name="Haag E.S."/>
        </authorList>
    </citation>
    <scope>NUCLEOTIDE SEQUENCE [LARGE SCALE GENOMIC DNA]</scope>
    <source>
        <strain evidence="7 8">AF16</strain>
    </source>
</reference>
<dbReference type="OMA" id="MEEPISC"/>
<accession>A8X686</accession>
<dbReference type="RefSeq" id="XP_045093734.1">
    <property type="nucleotide sequence ID" value="XM_045236074.1"/>
</dbReference>
<dbReference type="KEGG" id="cbr:CBG_08295"/>
<dbReference type="HOGENOM" id="CLU_060813_0_0_1"/>
<dbReference type="InterPro" id="IPR017452">
    <property type="entry name" value="GPCR_Rhodpsn_7TM"/>
</dbReference>